<dbReference type="EMBL" id="CP045503">
    <property type="protein sequence ID" value="QXP44999.1"/>
    <property type="molecule type" value="Genomic_DNA"/>
</dbReference>
<dbReference type="RefSeq" id="WP_185965675.1">
    <property type="nucleotide sequence ID" value="NZ_CP045503.2"/>
</dbReference>
<name>A0ABX8S6Z5_9GAMM</name>
<reference evidence="1" key="1">
    <citation type="submission" date="2021-07" db="EMBL/GenBank/DDBJ databases">
        <title>Shewanella sp. YLB-07 whole genome sequence.</title>
        <authorList>
            <person name="Yu L."/>
        </authorList>
    </citation>
    <scope>NUCLEOTIDE SEQUENCE</scope>
    <source>
        <strain evidence="1">YLB-08</strain>
    </source>
</reference>
<evidence type="ECO:0000313" key="1">
    <source>
        <dbReference type="EMBL" id="QXP44999.1"/>
    </source>
</evidence>
<gene>
    <name evidence="1" type="ORF">FM038_25390</name>
</gene>
<organism evidence="1 2">
    <name type="scientific">Shewanella eurypsychrophilus</name>
    <dbReference type="NCBI Taxonomy" id="2593656"/>
    <lineage>
        <taxon>Bacteria</taxon>
        <taxon>Pseudomonadati</taxon>
        <taxon>Pseudomonadota</taxon>
        <taxon>Gammaproteobacteria</taxon>
        <taxon>Alteromonadales</taxon>
        <taxon>Shewanellaceae</taxon>
        <taxon>Shewanella</taxon>
    </lineage>
</organism>
<sequence>MPVHIFGTGVHIRGWDAEVAVKHGSYWESQSPHRRLFMKPRAGDS</sequence>
<protein>
    <submittedName>
        <fullName evidence="1">Uncharacterized protein</fullName>
    </submittedName>
</protein>
<proteinExistence type="predicted"/>
<keyword evidence="2" id="KW-1185">Reference proteome</keyword>
<accession>A0ABX8S6Z5</accession>
<evidence type="ECO:0000313" key="2">
    <source>
        <dbReference type="Proteomes" id="UP000316416"/>
    </source>
</evidence>
<dbReference type="Proteomes" id="UP000316416">
    <property type="component" value="Chromosome"/>
</dbReference>